<dbReference type="InParanoid" id="A0A1B7MH39"/>
<keyword evidence="2" id="KW-1185">Reference proteome</keyword>
<dbReference type="EMBL" id="KV449189">
    <property type="protein sequence ID" value="OAX31915.1"/>
    <property type="molecule type" value="Genomic_DNA"/>
</dbReference>
<dbReference type="STRING" id="1314800.A0A1B7MH39"/>
<dbReference type="OrthoDB" id="2623782at2759"/>
<dbReference type="InterPro" id="IPR032675">
    <property type="entry name" value="LRR_dom_sf"/>
</dbReference>
<dbReference type="SUPFAM" id="SSF52047">
    <property type="entry name" value="RNI-like"/>
    <property type="match status" value="1"/>
</dbReference>
<dbReference type="AlphaFoldDB" id="A0A1B7MH39"/>
<evidence type="ECO:0000313" key="2">
    <source>
        <dbReference type="Proteomes" id="UP000092154"/>
    </source>
</evidence>
<accession>A0A1B7MH39</accession>
<dbReference type="Gene3D" id="3.80.10.10">
    <property type="entry name" value="Ribonuclease Inhibitor"/>
    <property type="match status" value="1"/>
</dbReference>
<name>A0A1B7MH39_9AGAM</name>
<evidence type="ECO:0008006" key="3">
    <source>
        <dbReference type="Google" id="ProtNLM"/>
    </source>
</evidence>
<reference evidence="1 2" key="1">
    <citation type="submission" date="2016-06" db="EMBL/GenBank/DDBJ databases">
        <title>Comparative genomics of the ectomycorrhizal sister species Rhizopogon vinicolor and Rhizopogon vesiculosus (Basidiomycota: Boletales) reveals a divergence of the mating type B locus.</title>
        <authorList>
            <consortium name="DOE Joint Genome Institute"/>
            <person name="Mujic A.B."/>
            <person name="Kuo A."/>
            <person name="Tritt A."/>
            <person name="Lipzen A."/>
            <person name="Chen C."/>
            <person name="Johnson J."/>
            <person name="Sharma A."/>
            <person name="Barry K."/>
            <person name="Grigoriev I.V."/>
            <person name="Spatafora J.W."/>
        </authorList>
    </citation>
    <scope>NUCLEOTIDE SEQUENCE [LARGE SCALE GENOMIC DNA]</scope>
    <source>
        <strain evidence="1 2">AM-OR11-026</strain>
    </source>
</reference>
<sequence length="213" mass="24335">MSLHIISALPSDAPELQLNLPALQELTLCWSVICRRDMIISQSLSSLPCLHNLKLKGIRVDPIKERNIWAHLTHLEITLYRQREFFCFLQLCPNLSSLKVDFAFKDVVEALEPLTHTNLQSLSISCSKRDAARSLPDLFNALTLPNLRMFEARHTGVSHYEGLKALWTRSNCALERLIFGAGVRMTDEQRAEYLSLIPSLEIVLDPKRYNFFG</sequence>
<protein>
    <recommendedName>
        <fullName evidence="3">F-box domain-containing protein</fullName>
    </recommendedName>
</protein>
<evidence type="ECO:0000313" key="1">
    <source>
        <dbReference type="EMBL" id="OAX31915.1"/>
    </source>
</evidence>
<proteinExistence type="predicted"/>
<dbReference type="Proteomes" id="UP000092154">
    <property type="component" value="Unassembled WGS sequence"/>
</dbReference>
<gene>
    <name evidence="1" type="ORF">K503DRAFT_805670</name>
</gene>
<organism evidence="1 2">
    <name type="scientific">Rhizopogon vinicolor AM-OR11-026</name>
    <dbReference type="NCBI Taxonomy" id="1314800"/>
    <lineage>
        <taxon>Eukaryota</taxon>
        <taxon>Fungi</taxon>
        <taxon>Dikarya</taxon>
        <taxon>Basidiomycota</taxon>
        <taxon>Agaricomycotina</taxon>
        <taxon>Agaricomycetes</taxon>
        <taxon>Agaricomycetidae</taxon>
        <taxon>Boletales</taxon>
        <taxon>Suillineae</taxon>
        <taxon>Rhizopogonaceae</taxon>
        <taxon>Rhizopogon</taxon>
    </lineage>
</organism>